<protein>
    <submittedName>
        <fullName evidence="1">Uncharacterized protein</fullName>
    </submittedName>
</protein>
<keyword evidence="2" id="KW-1185">Reference proteome</keyword>
<organism evidence="1 2">
    <name type="scientific">Trinickia violacea</name>
    <dbReference type="NCBI Taxonomy" id="2571746"/>
    <lineage>
        <taxon>Bacteria</taxon>
        <taxon>Pseudomonadati</taxon>
        <taxon>Pseudomonadota</taxon>
        <taxon>Betaproteobacteria</taxon>
        <taxon>Burkholderiales</taxon>
        <taxon>Burkholderiaceae</taxon>
        <taxon>Trinickia</taxon>
    </lineage>
</organism>
<gene>
    <name evidence="1" type="ORF">FAZ95_23205</name>
</gene>
<name>A0A4P8J1Q2_9BURK</name>
<evidence type="ECO:0000313" key="2">
    <source>
        <dbReference type="Proteomes" id="UP000298656"/>
    </source>
</evidence>
<dbReference type="KEGG" id="tvl:FAZ95_23205"/>
<dbReference type="Proteomes" id="UP000298656">
    <property type="component" value="Chromosome 2"/>
</dbReference>
<sequence length="85" mass="9839">MHNDEDLPRVSQSLRGQVKKWLAPAINTSVKLTRHDNPDLQCVRAELISTTQQKIIFFFRHPDGEWRVFPPRPTQPTMRACLMAA</sequence>
<proteinExistence type="predicted"/>
<reference evidence="1 2" key="1">
    <citation type="submission" date="2019-05" db="EMBL/GenBank/DDBJ databases">
        <title>Burkholderia sp. DHOD12, isolated from subtropical forest soil.</title>
        <authorList>
            <person name="Gao Z.-H."/>
            <person name="Qiu L.-H."/>
        </authorList>
    </citation>
    <scope>NUCLEOTIDE SEQUENCE [LARGE SCALE GENOMIC DNA]</scope>
    <source>
        <strain evidence="1 2">DHOD12</strain>
    </source>
</reference>
<accession>A0A4P8J1Q2</accession>
<dbReference type="EMBL" id="CP040078">
    <property type="protein sequence ID" value="QCP54807.1"/>
    <property type="molecule type" value="Genomic_DNA"/>
</dbReference>
<dbReference type="OrthoDB" id="8926609at2"/>
<evidence type="ECO:0000313" key="1">
    <source>
        <dbReference type="EMBL" id="QCP54807.1"/>
    </source>
</evidence>
<dbReference type="AlphaFoldDB" id="A0A4P8J1Q2"/>